<feature type="transmembrane region" description="Helical" evidence="1">
    <location>
        <begin position="50"/>
        <end position="68"/>
    </location>
</feature>
<protein>
    <recommendedName>
        <fullName evidence="4">Iron uptake protein</fullName>
    </recommendedName>
</protein>
<keyword evidence="1" id="KW-1133">Transmembrane helix</keyword>
<dbReference type="EMBL" id="CP098747">
    <property type="protein sequence ID" value="USG63184.1"/>
    <property type="molecule type" value="Genomic_DNA"/>
</dbReference>
<name>A0ABY4WD41_9PROT</name>
<evidence type="ECO:0008006" key="4">
    <source>
        <dbReference type="Google" id="ProtNLM"/>
    </source>
</evidence>
<reference evidence="2" key="1">
    <citation type="submission" date="2022-06" db="EMBL/GenBank/DDBJ databases">
        <title>Sneathiella actinostolidae sp. nov., isolated from a sea anemonein the Western Pacific Ocean.</title>
        <authorList>
            <person name="Wei M.J."/>
        </authorList>
    </citation>
    <scope>NUCLEOTIDE SEQUENCE</scope>
    <source>
        <strain evidence="2">PHK-P5</strain>
    </source>
</reference>
<evidence type="ECO:0000313" key="2">
    <source>
        <dbReference type="EMBL" id="USG63184.1"/>
    </source>
</evidence>
<accession>A0ABY4WD41</accession>
<keyword evidence="1" id="KW-0472">Membrane</keyword>
<keyword evidence="3" id="KW-1185">Reference proteome</keyword>
<evidence type="ECO:0000313" key="3">
    <source>
        <dbReference type="Proteomes" id="UP001056291"/>
    </source>
</evidence>
<dbReference type="Proteomes" id="UP001056291">
    <property type="component" value="Chromosome"/>
</dbReference>
<gene>
    <name evidence="2" type="ORF">NBZ79_09370</name>
</gene>
<feature type="transmembrane region" description="Helical" evidence="1">
    <location>
        <begin position="80"/>
        <end position="97"/>
    </location>
</feature>
<organism evidence="2 3">
    <name type="scientific">Sneathiella marina</name>
    <dbReference type="NCBI Taxonomy" id="2950108"/>
    <lineage>
        <taxon>Bacteria</taxon>
        <taxon>Pseudomonadati</taxon>
        <taxon>Pseudomonadota</taxon>
        <taxon>Alphaproteobacteria</taxon>
        <taxon>Sneathiellales</taxon>
        <taxon>Sneathiellaceae</taxon>
        <taxon>Sneathiella</taxon>
    </lineage>
</organism>
<feature type="transmembrane region" description="Helical" evidence="1">
    <location>
        <begin position="20"/>
        <end position="38"/>
    </location>
</feature>
<proteinExistence type="predicted"/>
<keyword evidence="1" id="KW-0812">Transmembrane</keyword>
<evidence type="ECO:0000256" key="1">
    <source>
        <dbReference type="SAM" id="Phobius"/>
    </source>
</evidence>
<dbReference type="RefSeq" id="WP_251937864.1">
    <property type="nucleotide sequence ID" value="NZ_CP098747.1"/>
</dbReference>
<sequence length="99" mass="10989">MFFSRHNQVKPLKGWMPSLLVLYLIAQVVSLVGFLDGFTGAEFDGRPAPLIYGAMLWVTWAMVIMFLVKSKELLQIKIGAGVLLSMPAAICVLYLWVAS</sequence>